<organism evidence="1 2">
    <name type="scientific">Hyaloperonospora arabidopsidis (strain Emoy2)</name>
    <name type="common">Downy mildew agent</name>
    <name type="synonym">Peronospora arabidopsidis</name>
    <dbReference type="NCBI Taxonomy" id="559515"/>
    <lineage>
        <taxon>Eukaryota</taxon>
        <taxon>Sar</taxon>
        <taxon>Stramenopiles</taxon>
        <taxon>Oomycota</taxon>
        <taxon>Peronosporomycetes</taxon>
        <taxon>Peronosporales</taxon>
        <taxon>Peronosporaceae</taxon>
        <taxon>Hyaloperonospora</taxon>
    </lineage>
</organism>
<dbReference type="EMBL" id="ABWE02003126">
    <property type="status" value="NOT_ANNOTATED_CDS"/>
    <property type="molecule type" value="Genomic_DNA"/>
</dbReference>
<dbReference type="InParanoid" id="M4C4H6"/>
<accession>M4C4H6</accession>
<dbReference type="HOGENOM" id="CLU_2927514_0_0_1"/>
<sequence>MAKQDLLLRDRDDQLDDLINFLSGYRQWNPLMISGGGSSLCLISSRPQASAAVITPSQCHA</sequence>
<dbReference type="VEuPathDB" id="FungiDB:HpaG813994"/>
<name>M4C4H6_HYAAE</name>
<dbReference type="AlphaFoldDB" id="M4C4H6"/>
<proteinExistence type="predicted"/>
<evidence type="ECO:0000313" key="2">
    <source>
        <dbReference type="Proteomes" id="UP000011713"/>
    </source>
</evidence>
<reference evidence="1" key="2">
    <citation type="submission" date="2015-06" db="UniProtKB">
        <authorList>
            <consortium name="EnsemblProtists"/>
        </authorList>
    </citation>
    <scope>IDENTIFICATION</scope>
    <source>
        <strain evidence="1">Emoy2</strain>
    </source>
</reference>
<keyword evidence="2" id="KW-1185">Reference proteome</keyword>
<evidence type="ECO:0000313" key="1">
    <source>
        <dbReference type="EnsemblProtists" id="HpaP813994"/>
    </source>
</evidence>
<protein>
    <submittedName>
        <fullName evidence="1">Uncharacterized protein</fullName>
    </submittedName>
</protein>
<dbReference type="EnsemblProtists" id="HpaT813994">
    <property type="protein sequence ID" value="HpaP813994"/>
    <property type="gene ID" value="HpaG813994"/>
</dbReference>
<reference evidence="2" key="1">
    <citation type="journal article" date="2010" name="Science">
        <title>Signatures of adaptation to obligate biotrophy in the Hyaloperonospora arabidopsidis genome.</title>
        <authorList>
            <person name="Baxter L."/>
            <person name="Tripathy S."/>
            <person name="Ishaque N."/>
            <person name="Boot N."/>
            <person name="Cabral A."/>
            <person name="Kemen E."/>
            <person name="Thines M."/>
            <person name="Ah-Fong A."/>
            <person name="Anderson R."/>
            <person name="Badejoko W."/>
            <person name="Bittner-Eddy P."/>
            <person name="Boore J.L."/>
            <person name="Chibucos M.C."/>
            <person name="Coates M."/>
            <person name="Dehal P."/>
            <person name="Delehaunty K."/>
            <person name="Dong S."/>
            <person name="Downton P."/>
            <person name="Dumas B."/>
            <person name="Fabro G."/>
            <person name="Fronick C."/>
            <person name="Fuerstenberg S.I."/>
            <person name="Fulton L."/>
            <person name="Gaulin E."/>
            <person name="Govers F."/>
            <person name="Hughes L."/>
            <person name="Humphray S."/>
            <person name="Jiang R.H."/>
            <person name="Judelson H."/>
            <person name="Kamoun S."/>
            <person name="Kyung K."/>
            <person name="Meijer H."/>
            <person name="Minx P."/>
            <person name="Morris P."/>
            <person name="Nelson J."/>
            <person name="Phuntumart V."/>
            <person name="Qutob D."/>
            <person name="Rehmany A."/>
            <person name="Rougon-Cardoso A."/>
            <person name="Ryden P."/>
            <person name="Torto-Alalibo T."/>
            <person name="Studholme D."/>
            <person name="Wang Y."/>
            <person name="Win J."/>
            <person name="Wood J."/>
            <person name="Clifton S.W."/>
            <person name="Rogers J."/>
            <person name="Van den Ackerveken G."/>
            <person name="Jones J.D."/>
            <person name="McDowell J.M."/>
            <person name="Beynon J."/>
            <person name="Tyler B.M."/>
        </authorList>
    </citation>
    <scope>NUCLEOTIDE SEQUENCE [LARGE SCALE GENOMIC DNA]</scope>
    <source>
        <strain evidence="2">Emoy2</strain>
    </source>
</reference>
<dbReference type="Proteomes" id="UP000011713">
    <property type="component" value="Unassembled WGS sequence"/>
</dbReference>